<proteinExistence type="inferred from homology"/>
<dbReference type="EC" id="2.5.1.7" evidence="12"/>
<dbReference type="EMBL" id="JAAIPF010000001">
    <property type="protein sequence ID" value="NSF72325.1"/>
    <property type="molecule type" value="Genomic_DNA"/>
</dbReference>
<dbReference type="InterPro" id="IPR050068">
    <property type="entry name" value="MurA_subfamily"/>
</dbReference>
<dbReference type="NCBIfam" id="NF006873">
    <property type="entry name" value="PRK09369.1"/>
    <property type="match status" value="1"/>
</dbReference>
<evidence type="ECO:0000256" key="4">
    <source>
        <dbReference type="ARBA" id="ARBA00022618"/>
    </source>
</evidence>
<dbReference type="GO" id="GO:0008760">
    <property type="term" value="F:UDP-N-acetylglucosamine 1-carboxyvinyltransferase activity"/>
    <property type="evidence" value="ECO:0007669"/>
    <property type="project" value="UniProtKB-EC"/>
</dbReference>
<keyword evidence="7 12" id="KW-0573">Peptidoglycan synthesis</keyword>
<feature type="binding site" evidence="12">
    <location>
        <begin position="25"/>
        <end position="26"/>
    </location>
    <ligand>
        <name>phosphoenolpyruvate</name>
        <dbReference type="ChEBI" id="CHEBI:58702"/>
    </ligand>
</feature>
<keyword evidence="9 12" id="KW-0961">Cell wall biogenesis/degradation</keyword>
<evidence type="ECO:0000313" key="14">
    <source>
        <dbReference type="EMBL" id="NSF72325.1"/>
    </source>
</evidence>
<evidence type="ECO:0000259" key="13">
    <source>
        <dbReference type="Pfam" id="PF00275"/>
    </source>
</evidence>
<comment type="caution">
    <text evidence="14">The sequence shown here is derived from an EMBL/GenBank/DDBJ whole genome shotgun (WGS) entry which is preliminary data.</text>
</comment>
<dbReference type="InterPro" id="IPR036968">
    <property type="entry name" value="Enolpyruvate_Tfrase_sf"/>
</dbReference>
<dbReference type="CDD" id="cd01555">
    <property type="entry name" value="UdpNAET"/>
    <property type="match status" value="1"/>
</dbReference>
<keyword evidence="15" id="KW-1185">Reference proteome</keyword>
<organism evidence="14 15">
    <name type="scientific">Blautia wexlerae</name>
    <dbReference type="NCBI Taxonomy" id="418240"/>
    <lineage>
        <taxon>Bacteria</taxon>
        <taxon>Bacillati</taxon>
        <taxon>Bacillota</taxon>
        <taxon>Clostridia</taxon>
        <taxon>Lachnospirales</taxon>
        <taxon>Lachnospiraceae</taxon>
        <taxon>Blautia</taxon>
    </lineage>
</organism>
<evidence type="ECO:0000256" key="11">
    <source>
        <dbReference type="ARBA" id="ARBA00047527"/>
    </source>
</evidence>
<evidence type="ECO:0000256" key="1">
    <source>
        <dbReference type="ARBA" id="ARBA00004496"/>
    </source>
</evidence>
<comment type="pathway">
    <text evidence="2 12">Cell wall biogenesis; peptidoglycan biosynthesis.</text>
</comment>
<comment type="catalytic activity">
    <reaction evidence="11 12">
        <text>phosphoenolpyruvate + UDP-N-acetyl-alpha-D-glucosamine = UDP-N-acetyl-3-O-(1-carboxyvinyl)-alpha-D-glucosamine + phosphate</text>
        <dbReference type="Rhea" id="RHEA:18681"/>
        <dbReference type="ChEBI" id="CHEBI:43474"/>
        <dbReference type="ChEBI" id="CHEBI:57705"/>
        <dbReference type="ChEBI" id="CHEBI:58702"/>
        <dbReference type="ChEBI" id="CHEBI:68483"/>
        <dbReference type="EC" id="2.5.1.7"/>
    </reaction>
</comment>
<dbReference type="Proteomes" id="UP000822152">
    <property type="component" value="Unassembled WGS sequence"/>
</dbReference>
<evidence type="ECO:0000256" key="2">
    <source>
        <dbReference type="ARBA" id="ARBA00004752"/>
    </source>
</evidence>
<keyword evidence="8 12" id="KW-0131">Cell cycle</keyword>
<feature type="binding site" evidence="12">
    <location>
        <position position="330"/>
    </location>
    <ligand>
        <name>UDP-N-acetyl-alpha-D-glucosamine</name>
        <dbReference type="ChEBI" id="CHEBI:57705"/>
    </ligand>
</feature>
<feature type="active site" description="Proton donor" evidence="12">
    <location>
        <position position="119"/>
    </location>
</feature>
<accession>A0ABX2GKZ9</accession>
<dbReference type="Gene3D" id="3.65.10.10">
    <property type="entry name" value="Enolpyruvate transferase domain"/>
    <property type="match status" value="2"/>
</dbReference>
<feature type="binding site" evidence="12">
    <location>
        <position position="95"/>
    </location>
    <ligand>
        <name>UDP-N-acetyl-alpha-D-glucosamine</name>
        <dbReference type="ChEBI" id="CHEBI:57705"/>
    </ligand>
</feature>
<evidence type="ECO:0000256" key="7">
    <source>
        <dbReference type="ARBA" id="ARBA00022984"/>
    </source>
</evidence>
<comment type="subcellular location">
    <subcellularLocation>
        <location evidence="1 12">Cytoplasm</location>
    </subcellularLocation>
</comment>
<evidence type="ECO:0000256" key="3">
    <source>
        <dbReference type="ARBA" id="ARBA00022490"/>
    </source>
</evidence>
<dbReference type="HAMAP" id="MF_00111">
    <property type="entry name" value="MurA"/>
    <property type="match status" value="1"/>
</dbReference>
<protein>
    <recommendedName>
        <fullName evidence="12">UDP-N-acetylglucosamine 1-carboxyvinyltransferase</fullName>
        <ecNumber evidence="12">2.5.1.7</ecNumber>
    </recommendedName>
    <alternativeName>
        <fullName evidence="12">Enoylpyruvate transferase</fullName>
    </alternativeName>
    <alternativeName>
        <fullName evidence="12">UDP-N-acetylglucosamine enolpyruvyl transferase</fullName>
        <shortName evidence="12">EPT</shortName>
    </alternativeName>
</protein>
<keyword evidence="5 12" id="KW-0808">Transferase</keyword>
<dbReference type="NCBIfam" id="TIGR01072">
    <property type="entry name" value="murA"/>
    <property type="match status" value="1"/>
</dbReference>
<keyword evidence="3 12" id="KW-0963">Cytoplasm</keyword>
<evidence type="ECO:0000256" key="8">
    <source>
        <dbReference type="ARBA" id="ARBA00023306"/>
    </source>
</evidence>
<dbReference type="PANTHER" id="PTHR43783:SF1">
    <property type="entry name" value="UDP-N-ACETYLGLUCOSAMINE 1-CARBOXYVINYLTRANSFERASE"/>
    <property type="match status" value="1"/>
</dbReference>
<evidence type="ECO:0000256" key="6">
    <source>
        <dbReference type="ARBA" id="ARBA00022960"/>
    </source>
</evidence>
<gene>
    <name evidence="12 14" type="primary">murA</name>
    <name evidence="14" type="ORF">G4952_00525</name>
</gene>
<comment type="caution">
    <text evidence="12">Lacks conserved residue(s) required for the propagation of feature annotation.</text>
</comment>
<feature type="modified residue" description="2-(S-cysteinyl)pyruvic acid O-phosphothioketal" evidence="12">
    <location>
        <position position="119"/>
    </location>
</feature>
<keyword evidence="4 12" id="KW-0132">Cell division</keyword>
<evidence type="ECO:0000256" key="10">
    <source>
        <dbReference type="ARBA" id="ARBA00038367"/>
    </source>
</evidence>
<dbReference type="InterPro" id="IPR001986">
    <property type="entry name" value="Enolpyruvate_Tfrase_dom"/>
</dbReference>
<dbReference type="RefSeq" id="WP_173742247.1">
    <property type="nucleotide sequence ID" value="NZ_JAAIPF010000001.1"/>
</dbReference>
<dbReference type="Pfam" id="PF00275">
    <property type="entry name" value="EPSP_synthase"/>
    <property type="match status" value="1"/>
</dbReference>
<keyword evidence="6 12" id="KW-0133">Cell shape</keyword>
<dbReference type="InterPro" id="IPR005750">
    <property type="entry name" value="UDP_GlcNAc_COvinyl_MurA"/>
</dbReference>
<sequence>MKNLTEIHVVGGKSLAGNISIQGSKNAALPMMAAALMHRGLSILKGCPKISDVFCMEEILENLGAVTWWENHDLYLDCTNADKTEIPGEFTRRMRSSVILLSAILARNHSCRMGYPGGCVIGKRPIDIHLMVLKKLGAVIREEKSGLKGKCIGFTGGYICFPRVSVGATQQAVMASVLAEGETVLENCAKEPEVVWLCRFLKSMGANIKGEGTKQIRICGVNRLESGNFVIPPDRIVAGTYICAAAAARSEITLSRVPVEEMKAFLEVYQKIGGQYYGKSGTLKINGREACRPVPFVQTEIYPGFPTDLQAPLMAVLTGNPGESVIQEQIFEDRFGSACQMRKMGAHIEIIGNRARITGGFPLRGTEVEAGDLRGGAALVLAALMAEGETCIRGAELIGRGYEHICEDLKALGCRIWQSGTRKKEYE</sequence>
<keyword evidence="12" id="KW-0670">Pyruvate</keyword>
<comment type="similarity">
    <text evidence="10 12">Belongs to the EPSP synthase family. MurA subfamily.</text>
</comment>
<dbReference type="InterPro" id="IPR013792">
    <property type="entry name" value="RNA3'P_cycl/enolpyr_Trfase_a/b"/>
</dbReference>
<evidence type="ECO:0000256" key="9">
    <source>
        <dbReference type="ARBA" id="ARBA00023316"/>
    </source>
</evidence>
<comment type="function">
    <text evidence="12">Cell wall formation. Adds enolpyruvyl to UDP-N-acetylglucosamine.</text>
</comment>
<feature type="binding site" evidence="12">
    <location>
        <position position="308"/>
    </location>
    <ligand>
        <name>UDP-N-acetyl-alpha-D-glucosamine</name>
        <dbReference type="ChEBI" id="CHEBI:57705"/>
    </ligand>
</feature>
<name>A0ABX2GKZ9_9FIRM</name>
<dbReference type="SUPFAM" id="SSF55205">
    <property type="entry name" value="EPT/RTPC-like"/>
    <property type="match status" value="1"/>
</dbReference>
<evidence type="ECO:0000256" key="5">
    <source>
        <dbReference type="ARBA" id="ARBA00022679"/>
    </source>
</evidence>
<evidence type="ECO:0000256" key="12">
    <source>
        <dbReference type="HAMAP-Rule" id="MF_00111"/>
    </source>
</evidence>
<evidence type="ECO:0000313" key="15">
    <source>
        <dbReference type="Proteomes" id="UP000822152"/>
    </source>
</evidence>
<dbReference type="PANTHER" id="PTHR43783">
    <property type="entry name" value="UDP-N-ACETYLGLUCOSAMINE 1-CARBOXYVINYLTRANSFERASE"/>
    <property type="match status" value="1"/>
</dbReference>
<reference evidence="14 15" key="1">
    <citation type="journal article" date="2020" name="Cell Host Microbe">
        <title>Functional and Genomic Variation between Human-Derived Isolates of Lachnospiraceae Reveals Inter- and Intra-Species Diversity.</title>
        <authorList>
            <person name="Sorbara M.T."/>
            <person name="Littmann E.R."/>
            <person name="Fontana E."/>
            <person name="Moody T.U."/>
            <person name="Kohout C.E."/>
            <person name="Gjonbalaj M."/>
            <person name="Eaton V."/>
            <person name="Seok R."/>
            <person name="Leiner I.M."/>
            <person name="Pamer E.G."/>
        </authorList>
    </citation>
    <scope>NUCLEOTIDE SEQUENCE [LARGE SCALE GENOMIC DNA]</scope>
    <source>
        <strain evidence="14 15">MSK.20.11</strain>
    </source>
</reference>
<feature type="domain" description="Enolpyruvate transferase" evidence="13">
    <location>
        <begin position="11"/>
        <end position="409"/>
    </location>
</feature>